<proteinExistence type="predicted"/>
<sequence>MHRAGELQGMDGEGGCTSVTLLGPNALGFIRREVSGEHEERDELLIREIAAGRDYFVVELVVFATAARTAALLAVEHIRVADAVAVIVPSLAHVEPFARAVTELCDLITPEQTYPRGYRWPSLLPTDHPYRRLP</sequence>
<dbReference type="RefSeq" id="WP_195033246.1">
    <property type="nucleotide sequence ID" value="NZ_JADLRE010000009.1"/>
</dbReference>
<dbReference type="Proteomes" id="UP000807309">
    <property type="component" value="Unassembled WGS sequence"/>
</dbReference>
<name>A0ABS0C6T3_9NOCA</name>
<comment type="caution">
    <text evidence="1">The sequence shown here is derived from an EMBL/GenBank/DDBJ whole genome shotgun (WGS) entry which is preliminary data.</text>
</comment>
<protein>
    <submittedName>
        <fullName evidence="1">Uncharacterized protein</fullName>
    </submittedName>
</protein>
<organism evidence="1 2">
    <name type="scientific">Nocardia abscessus</name>
    <dbReference type="NCBI Taxonomy" id="120957"/>
    <lineage>
        <taxon>Bacteria</taxon>
        <taxon>Bacillati</taxon>
        <taxon>Actinomycetota</taxon>
        <taxon>Actinomycetes</taxon>
        <taxon>Mycobacteriales</taxon>
        <taxon>Nocardiaceae</taxon>
        <taxon>Nocardia</taxon>
    </lineage>
</organism>
<dbReference type="EMBL" id="JADLRE010000009">
    <property type="protein sequence ID" value="MBF6226075.1"/>
    <property type="molecule type" value="Genomic_DNA"/>
</dbReference>
<reference evidence="1 2" key="1">
    <citation type="submission" date="2020-10" db="EMBL/GenBank/DDBJ databases">
        <title>Identification of Nocardia species via Next-generation sequencing and recognition of intraspecies genetic diversity.</title>
        <authorList>
            <person name="Li P."/>
            <person name="Li P."/>
            <person name="Lu B."/>
        </authorList>
    </citation>
    <scope>NUCLEOTIDE SEQUENCE [LARGE SCALE GENOMIC DNA]</scope>
    <source>
        <strain evidence="1 2">N-11</strain>
    </source>
</reference>
<evidence type="ECO:0000313" key="2">
    <source>
        <dbReference type="Proteomes" id="UP000807309"/>
    </source>
</evidence>
<gene>
    <name evidence="1" type="ORF">IU470_13315</name>
</gene>
<accession>A0ABS0C6T3</accession>
<evidence type="ECO:0000313" key="1">
    <source>
        <dbReference type="EMBL" id="MBF6226075.1"/>
    </source>
</evidence>
<keyword evidence="2" id="KW-1185">Reference proteome</keyword>